<feature type="region of interest" description="Disordered" evidence="3">
    <location>
        <begin position="140"/>
        <end position="166"/>
    </location>
</feature>
<dbReference type="GO" id="GO:0051496">
    <property type="term" value="P:positive regulation of stress fiber assembly"/>
    <property type="evidence" value="ECO:0007669"/>
    <property type="project" value="UniProtKB-ARBA"/>
</dbReference>
<dbReference type="InterPro" id="IPR035899">
    <property type="entry name" value="DBL_dom_sf"/>
</dbReference>
<feature type="region of interest" description="Disordered" evidence="3">
    <location>
        <begin position="904"/>
        <end position="939"/>
    </location>
</feature>
<dbReference type="Proteomes" id="UP000031036">
    <property type="component" value="Unassembled WGS sequence"/>
</dbReference>
<dbReference type="Gene3D" id="2.30.29.30">
    <property type="entry name" value="Pleckstrin-homology domain (PH domain)/Phosphotyrosine-binding domain (PTB)"/>
    <property type="match status" value="1"/>
</dbReference>
<dbReference type="SMART" id="SM00325">
    <property type="entry name" value="RhoGEF"/>
    <property type="match status" value="1"/>
</dbReference>
<reference evidence="5 6" key="1">
    <citation type="submission" date="2014-11" db="EMBL/GenBank/DDBJ databases">
        <title>Genetic blueprint of the zoonotic pathogen Toxocara canis.</title>
        <authorList>
            <person name="Zhu X.-Q."/>
            <person name="Korhonen P.K."/>
            <person name="Cai H."/>
            <person name="Young N.D."/>
            <person name="Nejsum P."/>
            <person name="von Samson-Himmelstjerna G."/>
            <person name="Boag P.R."/>
            <person name="Tan P."/>
            <person name="Li Q."/>
            <person name="Min J."/>
            <person name="Yang Y."/>
            <person name="Wang X."/>
            <person name="Fang X."/>
            <person name="Hall R.S."/>
            <person name="Hofmann A."/>
            <person name="Sternberg P.W."/>
            <person name="Jex A.R."/>
            <person name="Gasser R.B."/>
        </authorList>
    </citation>
    <scope>NUCLEOTIDE SEQUENCE [LARGE SCALE GENOMIC DNA]</scope>
    <source>
        <strain evidence="5">PN_DK_2014</strain>
    </source>
</reference>
<evidence type="ECO:0000313" key="6">
    <source>
        <dbReference type="Proteomes" id="UP000031036"/>
    </source>
</evidence>
<dbReference type="GO" id="GO:0005737">
    <property type="term" value="C:cytoplasm"/>
    <property type="evidence" value="ECO:0007669"/>
    <property type="project" value="UniProtKB-ARBA"/>
</dbReference>
<dbReference type="InterPro" id="IPR011993">
    <property type="entry name" value="PH-like_dom_sf"/>
</dbReference>
<feature type="compositionally biased region" description="Basic and acidic residues" evidence="3">
    <location>
        <begin position="142"/>
        <end position="157"/>
    </location>
</feature>
<dbReference type="Pfam" id="PF19056">
    <property type="entry name" value="WD40_2"/>
    <property type="match status" value="1"/>
</dbReference>
<dbReference type="Gene3D" id="1.20.900.10">
    <property type="entry name" value="Dbl homology (DH) domain"/>
    <property type="match status" value="1"/>
</dbReference>
<organism evidence="5 6">
    <name type="scientific">Toxocara canis</name>
    <name type="common">Canine roundworm</name>
    <dbReference type="NCBI Taxonomy" id="6265"/>
    <lineage>
        <taxon>Eukaryota</taxon>
        <taxon>Metazoa</taxon>
        <taxon>Ecdysozoa</taxon>
        <taxon>Nematoda</taxon>
        <taxon>Chromadorea</taxon>
        <taxon>Rhabditida</taxon>
        <taxon>Spirurina</taxon>
        <taxon>Ascaridomorpha</taxon>
        <taxon>Ascaridoidea</taxon>
        <taxon>Toxocaridae</taxon>
        <taxon>Toxocara</taxon>
    </lineage>
</organism>
<accession>A0A0B2VJ40</accession>
<feature type="coiled-coil region" evidence="2">
    <location>
        <begin position="588"/>
        <end position="622"/>
    </location>
</feature>
<dbReference type="PROSITE" id="PS00741">
    <property type="entry name" value="DH_1"/>
    <property type="match status" value="1"/>
</dbReference>
<feature type="region of interest" description="Disordered" evidence="3">
    <location>
        <begin position="201"/>
        <end position="221"/>
    </location>
</feature>
<evidence type="ECO:0000256" key="1">
    <source>
        <dbReference type="ARBA" id="ARBA00022658"/>
    </source>
</evidence>
<feature type="compositionally biased region" description="Basic and acidic residues" evidence="3">
    <location>
        <begin position="207"/>
        <end position="217"/>
    </location>
</feature>
<comment type="caution">
    <text evidence="5">The sequence shown here is derived from an EMBL/GenBank/DDBJ whole genome shotgun (WGS) entry which is preliminary data.</text>
</comment>
<feature type="region of interest" description="Disordered" evidence="3">
    <location>
        <begin position="294"/>
        <end position="316"/>
    </location>
</feature>
<keyword evidence="1" id="KW-0344">Guanine-nucleotide releasing factor</keyword>
<dbReference type="GO" id="GO:0030036">
    <property type="term" value="P:actin cytoskeleton organization"/>
    <property type="evidence" value="ECO:0007669"/>
    <property type="project" value="TreeGrafter"/>
</dbReference>
<evidence type="ECO:0000256" key="3">
    <source>
        <dbReference type="SAM" id="MobiDB-lite"/>
    </source>
</evidence>
<name>A0A0B2VJ40_TOXCA</name>
<feature type="compositionally biased region" description="Basic residues" evidence="3">
    <location>
        <begin position="41"/>
        <end position="51"/>
    </location>
</feature>
<dbReference type="FunFam" id="1.20.900.10:FF:000003">
    <property type="entry name" value="Rho guanine nucleotide exchange factor 10 like"/>
    <property type="match status" value="1"/>
</dbReference>
<dbReference type="GO" id="GO:0005085">
    <property type="term" value="F:guanyl-nucleotide exchange factor activity"/>
    <property type="evidence" value="ECO:0007669"/>
    <property type="project" value="UniProtKB-KW"/>
</dbReference>
<dbReference type="Pfam" id="PF00621">
    <property type="entry name" value="RhoGEF"/>
    <property type="match status" value="1"/>
</dbReference>
<keyword evidence="6" id="KW-1185">Reference proteome</keyword>
<feature type="compositionally biased region" description="Polar residues" evidence="3">
    <location>
        <begin position="300"/>
        <end position="310"/>
    </location>
</feature>
<dbReference type="OrthoDB" id="4066896at2759"/>
<evidence type="ECO:0000313" key="5">
    <source>
        <dbReference type="EMBL" id="KHN81050.1"/>
    </source>
</evidence>
<dbReference type="GO" id="GO:0035556">
    <property type="term" value="P:intracellular signal transduction"/>
    <property type="evidence" value="ECO:0007669"/>
    <property type="project" value="InterPro"/>
</dbReference>
<feature type="region of interest" description="Disordered" evidence="3">
    <location>
        <begin position="1"/>
        <end position="70"/>
    </location>
</feature>
<dbReference type="SUPFAM" id="SSF48065">
    <property type="entry name" value="DBL homology domain (DH-domain)"/>
    <property type="match status" value="1"/>
</dbReference>
<dbReference type="InterPro" id="IPR011047">
    <property type="entry name" value="Quinoprotein_ADH-like_sf"/>
</dbReference>
<dbReference type="CDD" id="cd00160">
    <property type="entry name" value="RhoGEF"/>
    <property type="match status" value="1"/>
</dbReference>
<dbReference type="PANTHER" id="PTHR12877">
    <property type="entry name" value="RHO GUANINE NUCLEOTIDE EXCHANGE FACTOR"/>
    <property type="match status" value="1"/>
</dbReference>
<proteinExistence type="predicted"/>
<dbReference type="PANTHER" id="PTHR12877:SF15">
    <property type="entry name" value="RHO GUANINE NUCLEOTIDE EXCHANGE FACTOR 17"/>
    <property type="match status" value="1"/>
</dbReference>
<dbReference type="STRING" id="6265.A0A0B2VJ40"/>
<dbReference type="InterPro" id="IPR039919">
    <property type="entry name" value="ARHGEF10/ARHGEF17"/>
</dbReference>
<feature type="domain" description="DH" evidence="4">
    <location>
        <begin position="411"/>
        <end position="598"/>
    </location>
</feature>
<dbReference type="SUPFAM" id="SSF50998">
    <property type="entry name" value="Quinoprotein alcohol dehydrogenase-like"/>
    <property type="match status" value="1"/>
</dbReference>
<dbReference type="PROSITE" id="PS50010">
    <property type="entry name" value="DH_2"/>
    <property type="match status" value="1"/>
</dbReference>
<dbReference type="Pfam" id="PF19057">
    <property type="entry name" value="PH_19"/>
    <property type="match status" value="1"/>
</dbReference>
<dbReference type="EMBL" id="JPKZ01001604">
    <property type="protein sequence ID" value="KHN81050.1"/>
    <property type="molecule type" value="Genomic_DNA"/>
</dbReference>
<sequence length="1296" mass="145637">MALRMANTENDADDSDSLSDSGYAPHRIPKRSATVSPAARSRFRHQSRSRRRSDANLSVPTRDPCSRRTSAGYKLPLNCYNFLDKAPGMNVVWSTPRQSIVVATVGTDSDGDMINTDIEELREAAQSIQSLQRVLKVPPEMTAKKEEDANEIDERPSGGESSSETLRRCSGIASRIGGHPRGVIQFLPSVKQAQFAPTHDTYTWSKSNRESETEKKPPFIRRKTSMPETYITYNQVFNAEQIAGRSGNARGNRRLMRNSEEPELYTAKGSELLEQTKGADSLAGVSRFSKLLRSLRSSRQNSPEPQTSMAWGNRRLMRNSEEPELYTAKGSELLEQTKGADSLAGVSRFSKLLRSLRSSRQNSPEPQTSMAWTPLIIPDAPQHELQQSLLQADLLLWKKRSRASLRRHNEIRNMAIRELHDTEKTFVEGLEYLIQKYMRPLRQPLECTLIDAGLADKIFYKIPEILIHHQHFLAALRDRLDNFQSDTRIGDVLLSHFKKQSMIETYIAFVDNFKFAKQSIIEARAKPAFEKYYMRCCRDHRNKLDLDSLLISPVQRVPRYELILKQIVKHTSVEHSDYENLLLAQKHIHELATTINRQKEESEEMEQRLREIEAIVDGLDDLVTTGRSFNRYDVVTISNSGGSKQRCLFLMSDQIILTSVRRKSPSTRSGRNSASLVQSADFLDSNRFKLLFKISLDDIEISKDSLSLLQSTELRLQTAQEDVNILNKMIELSKLLKSEHSALTTMLDNMRTERMQELRALQEQLTSDPELTTVHLQVTTINGIESLTIHFSNADKRAIWENALVEAKNALINSLQNDQAPNHLRSIVTHRTRSGLIFSVASPTLGKSMEGGAPNVWVCTTDKFSGQIAVVNVNGEPTIESSTGIGNAAIIAICPVPSPRKRRKVSVKASVDGPGNEIPGLELDSSSSDSDDSDSDSSRRNIQSTIWIGNEDGEIFVFNFLDNVRLKSREKMTRLPLPIDDIVYVDEKVFVSLSSSSHVQLVYFQRGKEGNWDMENSKNVRLDLHTRLRPMIAVVSRLCIASANSLYLINPSTTKIEVYTIRLCKAGHIGPCRFLTAVSVSSSAILFDMRRRRMSLNAPSLQQLDQKSAQVSSYPSETVACMAAHGSTMFVAMNKSSIVKVVNAFTLDCLLEFSISHVINKTLSTQEDIIRQHKMGCLRISALLCCKNRLWIGTSAGIILNANIASTKTNWTPTFNVCKAGHIGPCRFLTAVSVSSSAILFDMRRRRMSLNAPSLQQLDQMFVISGGEGYDNNNTDIREEKTGIDDAVNHLLFWTT</sequence>
<dbReference type="InterPro" id="IPR001331">
    <property type="entry name" value="GDS_CDC24_CS"/>
</dbReference>
<keyword evidence="2" id="KW-0175">Coiled coil</keyword>
<evidence type="ECO:0000256" key="2">
    <source>
        <dbReference type="SAM" id="Coils"/>
    </source>
</evidence>
<protein>
    <submittedName>
        <fullName evidence="5">Uncharacterized protein R02F2.2</fullName>
    </submittedName>
</protein>
<gene>
    <name evidence="5" type="ORF">Tcan_14622</name>
</gene>
<evidence type="ECO:0000259" key="4">
    <source>
        <dbReference type="PROSITE" id="PS50010"/>
    </source>
</evidence>
<dbReference type="InterPro" id="IPR000219">
    <property type="entry name" value="DH_dom"/>
</dbReference>
<dbReference type="OMA" id="HQNDKCD"/>